<name>A0A0G0QLB5_9BACT</name>
<evidence type="ECO:0000256" key="4">
    <source>
        <dbReference type="ARBA" id="ARBA00023172"/>
    </source>
</evidence>
<sequence>MRTKAIVIKKQNTNEYDQLVTCYTEEFGKLTAIAKSILKKSSLQAMHLDVLNMVEFDLVAGRALPIIASAHSDNVYSAIKKSIKLTAVASFFADLVDKIIFDNEKDPAMWDLLNHTLQAINDAGENKVLNVMRNAQAKFLNVSGYSPQTSHCALCLTQVTSDSHIDHEWALNFDLGGLICRNCHLQTNRGFLLRSEDLKILKNGQSDSSHIGKSSLDIIFEGITGRKLNSLQFVYQARIKS</sequence>
<dbReference type="Gene3D" id="1.20.1440.120">
    <property type="entry name" value="Recombination protein O, C-terminal domain"/>
    <property type="match status" value="1"/>
</dbReference>
<comment type="caution">
    <text evidence="9">The sequence shown here is derived from an EMBL/GenBank/DDBJ whole genome shotgun (WGS) entry which is preliminary data.</text>
</comment>
<dbReference type="SUPFAM" id="SSF50249">
    <property type="entry name" value="Nucleic acid-binding proteins"/>
    <property type="match status" value="1"/>
</dbReference>
<dbReference type="InterPro" id="IPR042242">
    <property type="entry name" value="RecO_C"/>
</dbReference>
<dbReference type="AlphaFoldDB" id="A0A0G0QLB5"/>
<keyword evidence="4 7" id="KW-0233">DNA recombination</keyword>
<evidence type="ECO:0000259" key="8">
    <source>
        <dbReference type="Pfam" id="PF11967"/>
    </source>
</evidence>
<comment type="similarity">
    <text evidence="1 7">Belongs to the RecO family.</text>
</comment>
<dbReference type="EMBL" id="LBXZ01000003">
    <property type="protein sequence ID" value="KKR40933.1"/>
    <property type="molecule type" value="Genomic_DNA"/>
</dbReference>
<evidence type="ECO:0000313" key="9">
    <source>
        <dbReference type="EMBL" id="KKR40933.1"/>
    </source>
</evidence>
<dbReference type="GO" id="GO:0043590">
    <property type="term" value="C:bacterial nucleoid"/>
    <property type="evidence" value="ECO:0007669"/>
    <property type="project" value="TreeGrafter"/>
</dbReference>
<dbReference type="InterPro" id="IPR003717">
    <property type="entry name" value="RecO"/>
</dbReference>
<keyword evidence="5 7" id="KW-0234">DNA repair</keyword>
<evidence type="ECO:0000256" key="6">
    <source>
        <dbReference type="ARBA" id="ARBA00033409"/>
    </source>
</evidence>
<evidence type="ECO:0000313" key="10">
    <source>
        <dbReference type="Proteomes" id="UP000034072"/>
    </source>
</evidence>
<evidence type="ECO:0000256" key="3">
    <source>
        <dbReference type="ARBA" id="ARBA00022763"/>
    </source>
</evidence>
<organism evidence="9 10">
    <name type="scientific">Candidatus Yanofskybacteria bacterium GW2011_GWE2_40_11</name>
    <dbReference type="NCBI Taxonomy" id="1619033"/>
    <lineage>
        <taxon>Bacteria</taxon>
        <taxon>Candidatus Yanofskyibacteriota</taxon>
    </lineage>
</organism>
<proteinExistence type="inferred from homology"/>
<dbReference type="GO" id="GO:0006310">
    <property type="term" value="P:DNA recombination"/>
    <property type="evidence" value="ECO:0007669"/>
    <property type="project" value="UniProtKB-UniRule"/>
</dbReference>
<dbReference type="PANTHER" id="PTHR33991">
    <property type="entry name" value="DNA REPAIR PROTEIN RECO"/>
    <property type="match status" value="1"/>
</dbReference>
<dbReference type="InterPro" id="IPR022572">
    <property type="entry name" value="DNA_rep/recomb_RecO_N"/>
</dbReference>
<dbReference type="Pfam" id="PF02565">
    <property type="entry name" value="RecO_C"/>
    <property type="match status" value="1"/>
</dbReference>
<evidence type="ECO:0000256" key="5">
    <source>
        <dbReference type="ARBA" id="ARBA00023204"/>
    </source>
</evidence>
<dbReference type="NCBIfam" id="TIGR00613">
    <property type="entry name" value="reco"/>
    <property type="match status" value="1"/>
</dbReference>
<dbReference type="Proteomes" id="UP000034072">
    <property type="component" value="Unassembled WGS sequence"/>
</dbReference>
<dbReference type="HAMAP" id="MF_00201">
    <property type="entry name" value="RecO"/>
    <property type="match status" value="1"/>
</dbReference>
<feature type="domain" description="DNA replication/recombination mediator RecO N-terminal" evidence="8">
    <location>
        <begin position="2"/>
        <end position="70"/>
    </location>
</feature>
<gene>
    <name evidence="7" type="primary">recO</name>
    <name evidence="9" type="ORF">UT75_C0003G0063</name>
</gene>
<dbReference type="Pfam" id="PF11967">
    <property type="entry name" value="RecO_N"/>
    <property type="match status" value="1"/>
</dbReference>
<evidence type="ECO:0000256" key="2">
    <source>
        <dbReference type="ARBA" id="ARBA00021310"/>
    </source>
</evidence>
<dbReference type="SUPFAM" id="SSF57863">
    <property type="entry name" value="ArfGap/RecO-like zinc finger"/>
    <property type="match status" value="1"/>
</dbReference>
<evidence type="ECO:0000256" key="1">
    <source>
        <dbReference type="ARBA" id="ARBA00007452"/>
    </source>
</evidence>
<protein>
    <recommendedName>
        <fullName evidence="2 7">DNA repair protein RecO</fullName>
    </recommendedName>
    <alternativeName>
        <fullName evidence="6 7">Recombination protein O</fullName>
    </alternativeName>
</protein>
<dbReference type="GO" id="GO:0006302">
    <property type="term" value="P:double-strand break repair"/>
    <property type="evidence" value="ECO:0007669"/>
    <property type="project" value="TreeGrafter"/>
</dbReference>
<dbReference type="InterPro" id="IPR037278">
    <property type="entry name" value="ARFGAP/RecO"/>
</dbReference>
<accession>A0A0G0QLB5</accession>
<dbReference type="InterPro" id="IPR012340">
    <property type="entry name" value="NA-bd_OB-fold"/>
</dbReference>
<dbReference type="PANTHER" id="PTHR33991:SF1">
    <property type="entry name" value="DNA REPAIR PROTEIN RECO"/>
    <property type="match status" value="1"/>
</dbReference>
<dbReference type="Gene3D" id="2.40.50.140">
    <property type="entry name" value="Nucleic acid-binding proteins"/>
    <property type="match status" value="1"/>
</dbReference>
<keyword evidence="3 7" id="KW-0227">DNA damage</keyword>
<reference evidence="9 10" key="1">
    <citation type="journal article" date="2015" name="Nature">
        <title>rRNA introns, odd ribosomes, and small enigmatic genomes across a large radiation of phyla.</title>
        <authorList>
            <person name="Brown C.T."/>
            <person name="Hug L.A."/>
            <person name="Thomas B.C."/>
            <person name="Sharon I."/>
            <person name="Castelle C.J."/>
            <person name="Singh A."/>
            <person name="Wilkins M.J."/>
            <person name="Williams K.H."/>
            <person name="Banfield J.F."/>
        </authorList>
    </citation>
    <scope>NUCLEOTIDE SEQUENCE [LARGE SCALE GENOMIC DNA]</scope>
</reference>
<comment type="function">
    <text evidence="7">Involved in DNA repair and RecF pathway recombination.</text>
</comment>
<evidence type="ECO:0000256" key="7">
    <source>
        <dbReference type="HAMAP-Rule" id="MF_00201"/>
    </source>
</evidence>